<reference evidence="1" key="2">
    <citation type="submission" date="2023-05" db="EMBL/GenBank/DDBJ databases">
        <authorList>
            <consortium name="Lawrence Berkeley National Laboratory"/>
            <person name="Steindorff A."/>
            <person name="Hensen N."/>
            <person name="Bonometti L."/>
            <person name="Westerberg I."/>
            <person name="Brannstrom I.O."/>
            <person name="Guillou S."/>
            <person name="Cros-Aarteil S."/>
            <person name="Calhoun S."/>
            <person name="Haridas S."/>
            <person name="Kuo A."/>
            <person name="Mondo S."/>
            <person name="Pangilinan J."/>
            <person name="Riley R."/>
            <person name="Labutti K."/>
            <person name="Andreopoulos B."/>
            <person name="Lipzen A."/>
            <person name="Chen C."/>
            <person name="Yanf M."/>
            <person name="Daum C."/>
            <person name="Ng V."/>
            <person name="Clum A."/>
            <person name="Ohm R."/>
            <person name="Martin F."/>
            <person name="Silar P."/>
            <person name="Natvig D."/>
            <person name="Lalanne C."/>
            <person name="Gautier V."/>
            <person name="Ament-Velasquez S.L."/>
            <person name="Kruys A."/>
            <person name="Hutchinson M.I."/>
            <person name="Powell A.J."/>
            <person name="Barry K."/>
            <person name="Miller A.N."/>
            <person name="Grigoriev I.V."/>
            <person name="Debuchy R."/>
            <person name="Gladieux P."/>
            <person name="Thoren M.H."/>
            <person name="Johannesson H."/>
        </authorList>
    </citation>
    <scope>NUCLEOTIDE SEQUENCE</scope>
    <source>
        <strain evidence="1">CBS 731.68</strain>
    </source>
</reference>
<evidence type="ECO:0000313" key="1">
    <source>
        <dbReference type="EMBL" id="KAK4119024.1"/>
    </source>
</evidence>
<feature type="non-terminal residue" evidence="1">
    <location>
        <position position="191"/>
    </location>
</feature>
<protein>
    <submittedName>
        <fullName evidence="1">Uncharacterized protein</fullName>
    </submittedName>
</protein>
<reference evidence="1" key="1">
    <citation type="journal article" date="2023" name="Mol. Phylogenet. Evol.">
        <title>Genome-scale phylogeny and comparative genomics of the fungal order Sordariales.</title>
        <authorList>
            <person name="Hensen N."/>
            <person name="Bonometti L."/>
            <person name="Westerberg I."/>
            <person name="Brannstrom I.O."/>
            <person name="Guillou S."/>
            <person name="Cros-Aarteil S."/>
            <person name="Calhoun S."/>
            <person name="Haridas S."/>
            <person name="Kuo A."/>
            <person name="Mondo S."/>
            <person name="Pangilinan J."/>
            <person name="Riley R."/>
            <person name="LaButti K."/>
            <person name="Andreopoulos B."/>
            <person name="Lipzen A."/>
            <person name="Chen C."/>
            <person name="Yan M."/>
            <person name="Daum C."/>
            <person name="Ng V."/>
            <person name="Clum A."/>
            <person name="Steindorff A."/>
            <person name="Ohm R.A."/>
            <person name="Martin F."/>
            <person name="Silar P."/>
            <person name="Natvig D.O."/>
            <person name="Lalanne C."/>
            <person name="Gautier V."/>
            <person name="Ament-Velasquez S.L."/>
            <person name="Kruys A."/>
            <person name="Hutchinson M.I."/>
            <person name="Powell A.J."/>
            <person name="Barry K."/>
            <person name="Miller A.N."/>
            <person name="Grigoriev I.V."/>
            <person name="Debuchy R."/>
            <person name="Gladieux P."/>
            <person name="Hiltunen Thoren M."/>
            <person name="Johannesson H."/>
        </authorList>
    </citation>
    <scope>NUCLEOTIDE SEQUENCE</scope>
    <source>
        <strain evidence="1">CBS 731.68</strain>
    </source>
</reference>
<name>A0AAN6TQW1_9PEZI</name>
<gene>
    <name evidence="1" type="ORF">N657DRAFT_534399</name>
</gene>
<dbReference type="EMBL" id="MU853255">
    <property type="protein sequence ID" value="KAK4119024.1"/>
    <property type="molecule type" value="Genomic_DNA"/>
</dbReference>
<feature type="non-terminal residue" evidence="1">
    <location>
        <position position="1"/>
    </location>
</feature>
<accession>A0AAN6TQW1</accession>
<sequence length="191" mass="21970">LETPFTTGAIQQDARFWREYIASRPSPSEDFFHVIQEYHSSHGDPTTALAHDGTPGFAFHQRAAEALVSQLDNIALPSREWEHVVRYKWNPDVPLLFNSKDGYDFDFEPVDRRESGEVTNEIHDRTWWQDEWDADRIKAYLDSVYPSYIDKAGSRYAEIEQGIEEFREALKGFGGKATVSFPVVLILATKK</sequence>
<dbReference type="AlphaFoldDB" id="A0AAN6TQW1"/>
<organism evidence="1 2">
    <name type="scientific">Parathielavia appendiculata</name>
    <dbReference type="NCBI Taxonomy" id="2587402"/>
    <lineage>
        <taxon>Eukaryota</taxon>
        <taxon>Fungi</taxon>
        <taxon>Dikarya</taxon>
        <taxon>Ascomycota</taxon>
        <taxon>Pezizomycotina</taxon>
        <taxon>Sordariomycetes</taxon>
        <taxon>Sordariomycetidae</taxon>
        <taxon>Sordariales</taxon>
        <taxon>Chaetomiaceae</taxon>
        <taxon>Parathielavia</taxon>
    </lineage>
</organism>
<dbReference type="GeneID" id="87824533"/>
<dbReference type="RefSeq" id="XP_062642797.1">
    <property type="nucleotide sequence ID" value="XM_062787763.1"/>
</dbReference>
<proteinExistence type="predicted"/>
<comment type="caution">
    <text evidence="1">The sequence shown here is derived from an EMBL/GenBank/DDBJ whole genome shotgun (WGS) entry which is preliminary data.</text>
</comment>
<keyword evidence="2" id="KW-1185">Reference proteome</keyword>
<evidence type="ECO:0000313" key="2">
    <source>
        <dbReference type="Proteomes" id="UP001302602"/>
    </source>
</evidence>
<dbReference type="Proteomes" id="UP001302602">
    <property type="component" value="Unassembled WGS sequence"/>
</dbReference>